<feature type="region of interest" description="Disordered" evidence="1">
    <location>
        <begin position="61"/>
        <end position="102"/>
    </location>
</feature>
<reference evidence="3 4" key="1">
    <citation type="journal article" date="2015" name="Genome Biol. Evol.">
        <title>Functionally Structured Genomes in Lactobacillus kunkeei Colonizing the Honey Crop and Food Products of Honeybees and Stingless Bees.</title>
        <authorList>
            <person name="Tamarit D."/>
            <person name="Ellegaard K.M."/>
            <person name="Wikander J."/>
            <person name="Olofsson T."/>
            <person name="Vasquez A."/>
            <person name="Andersson S.G."/>
        </authorList>
    </citation>
    <scope>NUCLEOTIDE SEQUENCE [LARGE SCALE GENOMIC DNA]</scope>
    <source>
        <strain evidence="3 4">LAko</strain>
    </source>
</reference>
<keyword evidence="2" id="KW-1133">Transmembrane helix</keyword>
<keyword evidence="2" id="KW-0812">Transmembrane</keyword>
<dbReference type="RefSeq" id="WP_053791978.1">
    <property type="nucleotide sequence ID" value="NZ_JXCV01000018.1"/>
</dbReference>
<name>A0A0M9DBQ7_9LACO</name>
<dbReference type="PATRIC" id="fig|148814.10.peg.1095"/>
<keyword evidence="2" id="KW-0472">Membrane</keyword>
<dbReference type="Proteomes" id="UP000037778">
    <property type="component" value="Unassembled WGS sequence"/>
</dbReference>
<sequence>MNNGDNDNRIRKYTFDDTFMNSENNQSNSTHIWPIIIFIVVVAALILGGVKAVTYFTSSHDNQTTKMTQSSNQSSSSMDESNTSEQSKNNQTKSNSSNQSKKKTMFDGTHIFSSVADAQNYAKATQSQWIQAGYQTYTVSADSQGYYILKFVR</sequence>
<keyword evidence="4" id="KW-1185">Reference proteome</keyword>
<feature type="compositionally biased region" description="Low complexity" evidence="1">
    <location>
        <begin position="64"/>
        <end position="99"/>
    </location>
</feature>
<dbReference type="EMBL" id="JXCY01000007">
    <property type="protein sequence ID" value="KOY75720.1"/>
    <property type="molecule type" value="Genomic_DNA"/>
</dbReference>
<accession>A0A0M9DBQ7</accession>
<evidence type="ECO:0000313" key="3">
    <source>
        <dbReference type="EMBL" id="KOY75720.1"/>
    </source>
</evidence>
<evidence type="ECO:0000313" key="4">
    <source>
        <dbReference type="Proteomes" id="UP000037778"/>
    </source>
</evidence>
<gene>
    <name evidence="3" type="ORF">RZ71_01390</name>
</gene>
<comment type="caution">
    <text evidence="3">The sequence shown here is derived from an EMBL/GenBank/DDBJ whole genome shotgun (WGS) entry which is preliminary data.</text>
</comment>
<protein>
    <submittedName>
        <fullName evidence="3">Uncharacterized protein</fullName>
    </submittedName>
</protein>
<proteinExistence type="predicted"/>
<organism evidence="3 4">
    <name type="scientific">Apilactobacillus kunkeei</name>
    <dbReference type="NCBI Taxonomy" id="148814"/>
    <lineage>
        <taxon>Bacteria</taxon>
        <taxon>Bacillati</taxon>
        <taxon>Bacillota</taxon>
        <taxon>Bacilli</taxon>
        <taxon>Lactobacillales</taxon>
        <taxon>Lactobacillaceae</taxon>
        <taxon>Apilactobacillus</taxon>
    </lineage>
</organism>
<dbReference type="AlphaFoldDB" id="A0A0M9DBQ7"/>
<evidence type="ECO:0000256" key="1">
    <source>
        <dbReference type="SAM" id="MobiDB-lite"/>
    </source>
</evidence>
<evidence type="ECO:0000256" key="2">
    <source>
        <dbReference type="SAM" id="Phobius"/>
    </source>
</evidence>
<feature type="transmembrane region" description="Helical" evidence="2">
    <location>
        <begin position="32"/>
        <end position="57"/>
    </location>
</feature>